<dbReference type="SUPFAM" id="SSF54523">
    <property type="entry name" value="Pili subunits"/>
    <property type="match status" value="1"/>
</dbReference>
<protein>
    <submittedName>
        <fullName evidence="2">Type II secretion system protein</fullName>
    </submittedName>
</protein>
<sequence>MKEELVKRRKNNKGFSLVELIIVIAIMAVLVGVLAPQFIKYVNNSKVSTDIKNGQEIASAISAGMADGVIKTNVDTAAECSTLDESVRKMLGGSTLPSVKFDSNYKWTYTCNVTTGEVHVYCGGLEVYPDPSADKTGYEKVNKK</sequence>
<feature type="transmembrane region" description="Helical" evidence="1">
    <location>
        <begin position="20"/>
        <end position="39"/>
    </location>
</feature>
<keyword evidence="1" id="KW-1133">Transmembrane helix</keyword>
<dbReference type="RefSeq" id="WP_115483582.1">
    <property type="nucleotide sequence ID" value="NZ_QRCT01000051.1"/>
</dbReference>
<evidence type="ECO:0000256" key="1">
    <source>
        <dbReference type="SAM" id="Phobius"/>
    </source>
</evidence>
<organism evidence="2 3">
    <name type="scientific">Anaerosacchariphilus polymeriproducens</name>
    <dbReference type="NCBI Taxonomy" id="1812858"/>
    <lineage>
        <taxon>Bacteria</taxon>
        <taxon>Bacillati</taxon>
        <taxon>Bacillota</taxon>
        <taxon>Clostridia</taxon>
        <taxon>Lachnospirales</taxon>
        <taxon>Lachnospiraceae</taxon>
        <taxon>Anaerosacchariphilus</taxon>
    </lineage>
</organism>
<evidence type="ECO:0000313" key="3">
    <source>
        <dbReference type="Proteomes" id="UP000255036"/>
    </source>
</evidence>
<dbReference type="InterPro" id="IPR012902">
    <property type="entry name" value="N_methyl_site"/>
</dbReference>
<dbReference type="Pfam" id="PF07963">
    <property type="entry name" value="N_methyl"/>
    <property type="match status" value="1"/>
</dbReference>
<dbReference type="Proteomes" id="UP000255036">
    <property type="component" value="Unassembled WGS sequence"/>
</dbReference>
<dbReference type="Gene3D" id="3.30.700.10">
    <property type="entry name" value="Glycoprotein, Type 4 Pilin"/>
    <property type="match status" value="1"/>
</dbReference>
<proteinExistence type="predicted"/>
<keyword evidence="1" id="KW-0472">Membrane</keyword>
<name>A0A371AQY8_9FIRM</name>
<dbReference type="PROSITE" id="PS00409">
    <property type="entry name" value="PROKAR_NTER_METHYL"/>
    <property type="match status" value="1"/>
</dbReference>
<dbReference type="InterPro" id="IPR045584">
    <property type="entry name" value="Pilin-like"/>
</dbReference>
<accession>A0A371AQY8</accession>
<keyword evidence="3" id="KW-1185">Reference proteome</keyword>
<dbReference type="NCBIfam" id="TIGR02532">
    <property type="entry name" value="IV_pilin_GFxxxE"/>
    <property type="match status" value="1"/>
</dbReference>
<gene>
    <name evidence="2" type="ORF">DWV06_17865</name>
</gene>
<comment type="caution">
    <text evidence="2">The sequence shown here is derived from an EMBL/GenBank/DDBJ whole genome shotgun (WGS) entry which is preliminary data.</text>
</comment>
<dbReference type="AlphaFoldDB" id="A0A371AQY8"/>
<reference evidence="2 3" key="1">
    <citation type="submission" date="2018-07" db="EMBL/GenBank/DDBJ databases">
        <title>Anaerosacharophilus polymeroproducens gen. nov. sp. nov., an anaerobic bacterium isolated from salt field.</title>
        <authorList>
            <person name="Kim W."/>
            <person name="Yang S.-H."/>
            <person name="Oh J."/>
            <person name="Lee J.-H."/>
            <person name="Kwon K.K."/>
        </authorList>
    </citation>
    <scope>NUCLEOTIDE SEQUENCE [LARGE SCALE GENOMIC DNA]</scope>
    <source>
        <strain evidence="2 3">MCWD5</strain>
    </source>
</reference>
<keyword evidence="1" id="KW-0812">Transmembrane</keyword>
<evidence type="ECO:0000313" key="2">
    <source>
        <dbReference type="EMBL" id="RDU21850.1"/>
    </source>
</evidence>
<dbReference type="EMBL" id="QRCT01000051">
    <property type="protein sequence ID" value="RDU21850.1"/>
    <property type="molecule type" value="Genomic_DNA"/>
</dbReference>